<proteinExistence type="predicted"/>
<dbReference type="SUPFAM" id="SSF51120">
    <property type="entry name" value="beta-Roll"/>
    <property type="match status" value="2"/>
</dbReference>
<evidence type="ECO:0000313" key="5">
    <source>
        <dbReference type="Proteomes" id="UP001269144"/>
    </source>
</evidence>
<comment type="subcellular location">
    <subcellularLocation>
        <location evidence="1">Secreted</location>
    </subcellularLocation>
</comment>
<evidence type="ECO:0000256" key="2">
    <source>
        <dbReference type="ARBA" id="ARBA00022525"/>
    </source>
</evidence>
<name>A0ABU2HQ08_9RHOB</name>
<dbReference type="Gene3D" id="2.150.10.10">
    <property type="entry name" value="Serralysin-like metalloprotease, C-terminal"/>
    <property type="match status" value="2"/>
</dbReference>
<keyword evidence="5" id="KW-1185">Reference proteome</keyword>
<feature type="compositionally biased region" description="Low complexity" evidence="3">
    <location>
        <begin position="53"/>
        <end position="62"/>
    </location>
</feature>
<reference evidence="5" key="1">
    <citation type="submission" date="2023-07" db="EMBL/GenBank/DDBJ databases">
        <title>Paracoccus sp. MBLB3053 whole genome sequence.</title>
        <authorList>
            <person name="Hwang C.Y."/>
            <person name="Cho E.-S."/>
            <person name="Seo M.-J."/>
        </authorList>
    </citation>
    <scope>NUCLEOTIDE SEQUENCE [LARGE SCALE GENOMIC DNA]</scope>
    <source>
        <strain evidence="5">MBLB3053</strain>
    </source>
</reference>
<dbReference type="Pfam" id="PF00353">
    <property type="entry name" value="HemolysinCabind"/>
    <property type="match status" value="5"/>
</dbReference>
<dbReference type="PANTHER" id="PTHR38340:SF1">
    <property type="entry name" value="S-LAYER PROTEIN"/>
    <property type="match status" value="1"/>
</dbReference>
<accession>A0ABU2HQ08</accession>
<evidence type="ECO:0000313" key="4">
    <source>
        <dbReference type="EMBL" id="MDS9466384.1"/>
    </source>
</evidence>
<evidence type="ECO:0000256" key="3">
    <source>
        <dbReference type="SAM" id="MobiDB-lite"/>
    </source>
</evidence>
<protein>
    <submittedName>
        <fullName evidence="4">Calcium-binding protein</fullName>
    </submittedName>
</protein>
<feature type="compositionally biased region" description="Acidic residues" evidence="3">
    <location>
        <begin position="24"/>
        <end position="35"/>
    </location>
</feature>
<sequence>MNQTIFLLLGLLGIAGIGSLVSSNDDDQPPEEPADDPYGGRDLIEGTDEDDTITGTAGDDAIQSFDGDDVVSGGEGDDAIWTGYGDDTVTADAGDDEIYLGYDDDLYGAYDLGADEGNDTIDGGEGADTIITNHGNHSITGGYGDDRIEDHGGTVYIDGEDDDDLILSADASDPDAPDTLLGGDGADTIHAGANDIVDAGQGSDVIVLRSDAGGAADITYGSADSLRITLAADYEGEESYDLVQDGDDVQVVVNGEVLAILRDTDASSVTSISLIREAVSG</sequence>
<comment type="caution">
    <text evidence="4">The sequence shown here is derived from an EMBL/GenBank/DDBJ whole genome shotgun (WGS) entry which is preliminary data.</text>
</comment>
<feature type="region of interest" description="Disordered" evidence="3">
    <location>
        <begin position="21"/>
        <end position="67"/>
    </location>
</feature>
<dbReference type="InterPro" id="IPR011049">
    <property type="entry name" value="Serralysin-like_metalloprot_C"/>
</dbReference>
<evidence type="ECO:0000256" key="1">
    <source>
        <dbReference type="ARBA" id="ARBA00004613"/>
    </source>
</evidence>
<dbReference type="InterPro" id="IPR001343">
    <property type="entry name" value="Hemolysn_Ca-bd"/>
</dbReference>
<dbReference type="EMBL" id="JAVQLW010000001">
    <property type="protein sequence ID" value="MDS9466384.1"/>
    <property type="molecule type" value="Genomic_DNA"/>
</dbReference>
<keyword evidence="2" id="KW-0964">Secreted</keyword>
<gene>
    <name evidence="4" type="ORF">RGQ15_02190</name>
</gene>
<dbReference type="PANTHER" id="PTHR38340">
    <property type="entry name" value="S-LAYER PROTEIN"/>
    <property type="match status" value="1"/>
</dbReference>
<organism evidence="4 5">
    <name type="scientific">Paracoccus aurantius</name>
    <dbReference type="NCBI Taxonomy" id="3073814"/>
    <lineage>
        <taxon>Bacteria</taxon>
        <taxon>Pseudomonadati</taxon>
        <taxon>Pseudomonadota</taxon>
        <taxon>Alphaproteobacteria</taxon>
        <taxon>Rhodobacterales</taxon>
        <taxon>Paracoccaceae</taxon>
        <taxon>Paracoccus</taxon>
    </lineage>
</organism>
<dbReference type="InterPro" id="IPR050557">
    <property type="entry name" value="RTX_toxin/Mannuronan_C5-epim"/>
</dbReference>
<dbReference type="Proteomes" id="UP001269144">
    <property type="component" value="Unassembled WGS sequence"/>
</dbReference>
<dbReference type="RefSeq" id="WP_311158580.1">
    <property type="nucleotide sequence ID" value="NZ_JAVQLW010000001.1"/>
</dbReference>
<dbReference type="PRINTS" id="PR00313">
    <property type="entry name" value="CABNDNGRPT"/>
</dbReference>